<keyword evidence="1" id="KW-0804">Transcription</keyword>
<dbReference type="PANTHER" id="PTHR34875:SF5">
    <property type="entry name" value="GLYCINE CLEAVAGE SYSTEM TRANSCRIPTIONAL REPRESSOR"/>
    <property type="match status" value="1"/>
</dbReference>
<dbReference type="AlphaFoldDB" id="A0A084IHR1"/>
<keyword evidence="3" id="KW-1185">Reference proteome</keyword>
<dbReference type="GO" id="GO:0006355">
    <property type="term" value="P:regulation of DNA-templated transcription"/>
    <property type="evidence" value="ECO:0007669"/>
    <property type="project" value="UniProtKB-UniRule"/>
</dbReference>
<comment type="caution">
    <text evidence="2">The sequence shown here is derived from an EMBL/GenBank/DDBJ whole genome shotgun (WGS) entry which is preliminary data.</text>
</comment>
<organism evidence="2 3">
    <name type="scientific">Salinisphaera hydrothermalis (strain C41B8)</name>
    <dbReference type="NCBI Taxonomy" id="1304275"/>
    <lineage>
        <taxon>Bacteria</taxon>
        <taxon>Pseudomonadati</taxon>
        <taxon>Pseudomonadota</taxon>
        <taxon>Gammaproteobacteria</taxon>
        <taxon>Salinisphaerales</taxon>
        <taxon>Salinisphaeraceae</taxon>
        <taxon>Salinisphaera</taxon>
    </lineage>
</organism>
<evidence type="ECO:0000256" key="1">
    <source>
        <dbReference type="PIRNR" id="PIRNR028103"/>
    </source>
</evidence>
<dbReference type="Proteomes" id="UP000028302">
    <property type="component" value="Unassembled WGS sequence"/>
</dbReference>
<dbReference type="InterPro" id="IPR016867">
    <property type="entry name" value="GcvR"/>
</dbReference>
<gene>
    <name evidence="2" type="ORF">C41B8_15952</name>
</gene>
<dbReference type="Pfam" id="PF13740">
    <property type="entry name" value="ACT_6"/>
    <property type="match status" value="1"/>
</dbReference>
<dbReference type="eggNOG" id="COG2716">
    <property type="taxonomic scope" value="Bacteria"/>
</dbReference>
<dbReference type="PANTHER" id="PTHR34875">
    <property type="entry name" value="UPF0237 PROTEIN MJ1558"/>
    <property type="match status" value="1"/>
</dbReference>
<name>A0A084IHR1_SALHC</name>
<evidence type="ECO:0000313" key="2">
    <source>
        <dbReference type="EMBL" id="KEZ76245.1"/>
    </source>
</evidence>
<protein>
    <recommendedName>
        <fullName evidence="1">Glycine cleavage system transcriptional repressor</fullName>
    </recommendedName>
</protein>
<dbReference type="SUPFAM" id="SSF55021">
    <property type="entry name" value="ACT-like"/>
    <property type="match status" value="2"/>
</dbReference>
<keyword evidence="1" id="KW-0678">Repressor</keyword>
<reference evidence="2 3" key="1">
    <citation type="submission" date="2013-03" db="EMBL/GenBank/DDBJ databases">
        <title>Salinisphaera hydrothermalis C41B8 Genome Sequencing.</title>
        <authorList>
            <person name="Li C."/>
            <person name="Lai Q."/>
            <person name="Shao Z."/>
        </authorList>
    </citation>
    <scope>NUCLEOTIDE SEQUENCE [LARGE SCALE GENOMIC DNA]</scope>
    <source>
        <strain evidence="2 3">C41B8</strain>
    </source>
</reference>
<dbReference type="Gene3D" id="3.30.70.260">
    <property type="match status" value="2"/>
</dbReference>
<dbReference type="PIRSF" id="PIRSF028103">
    <property type="entry name" value="GcvR"/>
    <property type="match status" value="1"/>
</dbReference>
<proteinExistence type="predicted"/>
<keyword evidence="1" id="KW-0963">Cytoplasm</keyword>
<comment type="subcellular location">
    <subcellularLocation>
        <location evidence="1">Cytoplasm</location>
    </subcellularLocation>
</comment>
<dbReference type="OrthoDB" id="5814713at2"/>
<dbReference type="STRING" id="1304275.C41B8_15952"/>
<dbReference type="InterPro" id="IPR045865">
    <property type="entry name" value="ACT-like_dom_sf"/>
</dbReference>
<dbReference type="InterPro" id="IPR050990">
    <property type="entry name" value="UPF0237/GcvR_regulator"/>
</dbReference>
<evidence type="ECO:0000313" key="3">
    <source>
        <dbReference type="Proteomes" id="UP000028302"/>
    </source>
</evidence>
<dbReference type="EMBL" id="APNK01000035">
    <property type="protein sequence ID" value="KEZ76245.1"/>
    <property type="molecule type" value="Genomic_DNA"/>
</dbReference>
<accession>A0A084IHR1</accession>
<dbReference type="RefSeq" id="WP_037340445.1">
    <property type="nucleotide sequence ID" value="NZ_APNK01000035.1"/>
</dbReference>
<sequence length="179" mass="19573">MPEIKKYLSLVALGASRDKLAHDLIRAIGRRGCEILECRITPLGDHFSAALLLAGNWSAMGKMESALPGLADHLGLAIQFEHTEPAEPARDFRPYAAEVVAPQQPRLLAELMSFFTEQDVSVQEASVQAYQSGMTGADMCTVHLSLHVPVNQHPQTLRDAFMDVCDDLHADGLLDPIKT</sequence>
<dbReference type="GO" id="GO:0005737">
    <property type="term" value="C:cytoplasm"/>
    <property type="evidence" value="ECO:0007669"/>
    <property type="project" value="UniProtKB-SubCell"/>
</dbReference>